<accession>A0A117SX64</accession>
<evidence type="ECO:0000313" key="2">
    <source>
        <dbReference type="Proteomes" id="UP000053557"/>
    </source>
</evidence>
<organism evidence="1 2">
    <name type="scientific">Ferroacidibacillus organovorans</name>
    <dbReference type="NCBI Taxonomy" id="1765683"/>
    <lineage>
        <taxon>Bacteria</taxon>
        <taxon>Bacillati</taxon>
        <taxon>Bacillota</taxon>
        <taxon>Bacilli</taxon>
        <taxon>Bacillales</taxon>
        <taxon>Alicyclobacillaceae</taxon>
        <taxon>Ferroacidibacillus</taxon>
    </lineage>
</organism>
<gene>
    <name evidence="1" type="ORF">ATW55_13070</name>
</gene>
<name>A0A117SX64_9BACL</name>
<dbReference type="OrthoDB" id="9760293at2"/>
<reference evidence="1 2" key="1">
    <citation type="submission" date="2015-12" db="EMBL/GenBank/DDBJ databases">
        <title>Draft genome sequence of Acidibacillus ferrooxidans ITV001, isolated from a chalcopyrite acid mine drainage site in Brazil.</title>
        <authorList>
            <person name="Dall'Agnol H."/>
            <person name="Nancucheo I."/>
            <person name="Johnson B."/>
            <person name="Oliveira R."/>
            <person name="Leite L."/>
            <person name="Pylro V."/>
            <person name="Nunes G.L."/>
            <person name="Tzotzos G."/>
            <person name="Fernandes G.R."/>
            <person name="Dutra J."/>
            <person name="Orellana S.C."/>
            <person name="Oliveira G."/>
        </authorList>
    </citation>
    <scope>NUCLEOTIDE SEQUENCE [LARGE SCALE GENOMIC DNA]</scope>
    <source>
        <strain evidence="2">ITV01</strain>
    </source>
</reference>
<proteinExistence type="predicted"/>
<protein>
    <submittedName>
        <fullName evidence="1">Uncharacterized protein</fullName>
    </submittedName>
</protein>
<keyword evidence="2" id="KW-1185">Reference proteome</keyword>
<dbReference type="Proteomes" id="UP000053557">
    <property type="component" value="Unassembled WGS sequence"/>
</dbReference>
<comment type="caution">
    <text evidence="1">The sequence shown here is derived from an EMBL/GenBank/DDBJ whole genome shotgun (WGS) entry which is preliminary data.</text>
</comment>
<dbReference type="RefSeq" id="WP_067719065.1">
    <property type="nucleotide sequence ID" value="NZ_LPVJ01000065.1"/>
</dbReference>
<sequence>MSNQKNHEVPVEGTAIDLVGESDIMPIGRGESTDLLTTVQVPPVLFNLNMITVEDLGPATLENYHVVLFVYF</sequence>
<dbReference type="AlphaFoldDB" id="A0A117SX64"/>
<evidence type="ECO:0000313" key="1">
    <source>
        <dbReference type="EMBL" id="KUO94925.1"/>
    </source>
</evidence>
<dbReference type="EMBL" id="LPVJ01000065">
    <property type="protein sequence ID" value="KUO94925.1"/>
    <property type="molecule type" value="Genomic_DNA"/>
</dbReference>